<dbReference type="AlphaFoldDB" id="A0A540KZ05"/>
<evidence type="ECO:0000313" key="2">
    <source>
        <dbReference type="EMBL" id="TQD79456.1"/>
    </source>
</evidence>
<evidence type="ECO:0000313" key="3">
    <source>
        <dbReference type="Proteomes" id="UP000315295"/>
    </source>
</evidence>
<keyword evidence="3" id="KW-1185">Reference proteome</keyword>
<keyword evidence="1" id="KW-1133">Transmembrane helix</keyword>
<gene>
    <name evidence="2" type="ORF">C1H46_034975</name>
</gene>
<name>A0A540KZ05_MALBA</name>
<evidence type="ECO:0000256" key="1">
    <source>
        <dbReference type="SAM" id="Phobius"/>
    </source>
</evidence>
<keyword evidence="1" id="KW-0472">Membrane</keyword>
<feature type="transmembrane region" description="Helical" evidence="1">
    <location>
        <begin position="20"/>
        <end position="42"/>
    </location>
</feature>
<sequence>MGFAVNCAAMSLNKTSFVAMGNWGLESGALALVMVVGIGAWIRQLQWRWMCRESVKGGMEVNLFERIEKLEEDLRSSATIMCVLSRQLEKLGIRFRVTRKALKEPIVETTALAQKNSEATRALAAKEDILGKELGEIRKVLLAMQDEQQQKQLELILAIATSGKVRECRQRGYRLTKHCKYREYQSATCRETLSAKEMEELRKLEDVQRMLTFLQSRGLLTTSSHDDSSSFLAKFILFLEQPCGELDLGKKCSLVSEYMPKISAAFLEEASKCITGEGVIGKERVERITILPVLHFYEVLSISILDALNEKTLHAASSELTISERGTEAVVLTAKNLGEEGQWLIAWCASAFKGAPFRPLSCALECHGLLTKRMQDEFKSGEEYWALERKLCYALMNKMEIVVEDVVKAIHLKSFDYRVLNLLLYQIRGEEVDELHMEFLSISEFLVEVADDLFDYEEDVIENSFNILRMFVKMYGASAPTVLAKYIVEAEEQYNNLLKRLDPQLSLNYQRRCVEATKEGGSASAHPLGAWSIPPLILDEEFYRSSL</sequence>
<dbReference type="Proteomes" id="UP000315295">
    <property type="component" value="Unassembled WGS sequence"/>
</dbReference>
<keyword evidence="1" id="KW-0812">Transmembrane</keyword>
<reference evidence="2 3" key="1">
    <citation type="journal article" date="2019" name="G3 (Bethesda)">
        <title>Sequencing of a Wild Apple (Malus baccata) Genome Unravels the Differences Between Cultivated and Wild Apple Species Regarding Disease Resistance and Cold Tolerance.</title>
        <authorList>
            <person name="Chen X."/>
        </authorList>
    </citation>
    <scope>NUCLEOTIDE SEQUENCE [LARGE SCALE GENOMIC DNA]</scope>
    <source>
        <strain evidence="3">cv. Shandingzi</strain>
        <tissue evidence="2">Leaves</tissue>
    </source>
</reference>
<comment type="caution">
    <text evidence="2">The sequence shown here is derived from an EMBL/GenBank/DDBJ whole genome shotgun (WGS) entry which is preliminary data.</text>
</comment>
<dbReference type="PANTHER" id="PTHR35754:SF2">
    <property type="entry name" value="ATP SYNTHASE SUBUNIT B"/>
    <property type="match status" value="1"/>
</dbReference>
<protein>
    <submittedName>
        <fullName evidence="2">Uncharacterized protein</fullName>
    </submittedName>
</protein>
<dbReference type="EMBL" id="VIEB01000857">
    <property type="protein sequence ID" value="TQD79456.1"/>
    <property type="molecule type" value="Genomic_DNA"/>
</dbReference>
<dbReference type="PANTHER" id="PTHR35754">
    <property type="entry name" value="ATP SYNTHASE SUBUNIT B"/>
    <property type="match status" value="1"/>
</dbReference>
<accession>A0A540KZ05</accession>
<dbReference type="STRING" id="106549.A0A540KZ05"/>
<proteinExistence type="predicted"/>
<organism evidence="2 3">
    <name type="scientific">Malus baccata</name>
    <name type="common">Siberian crab apple</name>
    <name type="synonym">Pyrus baccata</name>
    <dbReference type="NCBI Taxonomy" id="106549"/>
    <lineage>
        <taxon>Eukaryota</taxon>
        <taxon>Viridiplantae</taxon>
        <taxon>Streptophyta</taxon>
        <taxon>Embryophyta</taxon>
        <taxon>Tracheophyta</taxon>
        <taxon>Spermatophyta</taxon>
        <taxon>Magnoliopsida</taxon>
        <taxon>eudicotyledons</taxon>
        <taxon>Gunneridae</taxon>
        <taxon>Pentapetalae</taxon>
        <taxon>rosids</taxon>
        <taxon>fabids</taxon>
        <taxon>Rosales</taxon>
        <taxon>Rosaceae</taxon>
        <taxon>Amygdaloideae</taxon>
        <taxon>Maleae</taxon>
        <taxon>Malus</taxon>
    </lineage>
</organism>